<reference evidence="1" key="1">
    <citation type="journal article" date="2020" name="bioRxiv">
        <title>Hybrid origin of Populus tomentosa Carr. identified through genome sequencing and phylogenomic analysis.</title>
        <authorList>
            <person name="An X."/>
            <person name="Gao K."/>
            <person name="Chen Z."/>
            <person name="Li J."/>
            <person name="Yang X."/>
            <person name="Yang X."/>
            <person name="Zhou J."/>
            <person name="Guo T."/>
            <person name="Zhao T."/>
            <person name="Huang S."/>
            <person name="Miao D."/>
            <person name="Khan W.U."/>
            <person name="Rao P."/>
            <person name="Ye M."/>
            <person name="Lei B."/>
            <person name="Liao W."/>
            <person name="Wang J."/>
            <person name="Ji L."/>
            <person name="Li Y."/>
            <person name="Guo B."/>
            <person name="Mustafa N.S."/>
            <person name="Li S."/>
            <person name="Yun Q."/>
            <person name="Keller S.R."/>
            <person name="Mao J."/>
            <person name="Zhang R."/>
            <person name="Strauss S.H."/>
        </authorList>
    </citation>
    <scope>NUCLEOTIDE SEQUENCE</scope>
    <source>
        <strain evidence="1">GM15</strain>
        <tissue evidence="1">Leaf</tissue>
    </source>
</reference>
<name>A0A8X7ZRX7_POPTO</name>
<dbReference type="EMBL" id="JAAWWB010000011">
    <property type="protein sequence ID" value="KAG6772997.1"/>
    <property type="molecule type" value="Genomic_DNA"/>
</dbReference>
<gene>
    <name evidence="1" type="ORF">POTOM_024430</name>
</gene>
<protein>
    <submittedName>
        <fullName evidence="1">Uncharacterized protein</fullName>
    </submittedName>
</protein>
<proteinExistence type="predicted"/>
<dbReference type="OrthoDB" id="1044435at2759"/>
<accession>A0A8X7ZRX7</accession>
<keyword evidence="2" id="KW-1185">Reference proteome</keyword>
<organism evidence="1 2">
    <name type="scientific">Populus tomentosa</name>
    <name type="common">Chinese white poplar</name>
    <dbReference type="NCBI Taxonomy" id="118781"/>
    <lineage>
        <taxon>Eukaryota</taxon>
        <taxon>Viridiplantae</taxon>
        <taxon>Streptophyta</taxon>
        <taxon>Embryophyta</taxon>
        <taxon>Tracheophyta</taxon>
        <taxon>Spermatophyta</taxon>
        <taxon>Magnoliopsida</taxon>
        <taxon>eudicotyledons</taxon>
        <taxon>Gunneridae</taxon>
        <taxon>Pentapetalae</taxon>
        <taxon>rosids</taxon>
        <taxon>fabids</taxon>
        <taxon>Malpighiales</taxon>
        <taxon>Salicaceae</taxon>
        <taxon>Saliceae</taxon>
        <taxon>Populus</taxon>
    </lineage>
</organism>
<dbReference type="AlphaFoldDB" id="A0A8X7ZRX7"/>
<evidence type="ECO:0000313" key="2">
    <source>
        <dbReference type="Proteomes" id="UP000886885"/>
    </source>
</evidence>
<sequence length="133" mass="15780">MRVSYYIRQWQWWQQQQAIRSTTCLCTAAFLLMTLSCPLESHPSILSTHPQRLVCSHGITDPKLYVLDEFEDVEYERVTVDVFLMVSCQFILRRIGIEFKTVCSGRDDKKMRNRDTRILFHVVLGLCWAMHRH</sequence>
<comment type="caution">
    <text evidence="1">The sequence shown here is derived from an EMBL/GenBank/DDBJ whole genome shotgun (WGS) entry which is preliminary data.</text>
</comment>
<dbReference type="Proteomes" id="UP000886885">
    <property type="component" value="Chromosome 6A"/>
</dbReference>
<evidence type="ECO:0000313" key="1">
    <source>
        <dbReference type="EMBL" id="KAG6772997.1"/>
    </source>
</evidence>